<dbReference type="InterPro" id="IPR029039">
    <property type="entry name" value="Flavoprotein-like_sf"/>
</dbReference>
<dbReference type="Proteomes" id="UP000736583">
    <property type="component" value="Unassembled WGS sequence"/>
</dbReference>
<dbReference type="EMBL" id="JAHLQL010000006">
    <property type="protein sequence ID" value="MBU5592955.1"/>
    <property type="molecule type" value="Genomic_DNA"/>
</dbReference>
<evidence type="ECO:0000313" key="2">
    <source>
        <dbReference type="Proteomes" id="UP000736583"/>
    </source>
</evidence>
<proteinExistence type="predicted"/>
<dbReference type="SUPFAM" id="SSF52218">
    <property type="entry name" value="Flavoproteins"/>
    <property type="match status" value="1"/>
</dbReference>
<comment type="caution">
    <text evidence="1">The sequence shown here is derived from an EMBL/GenBank/DDBJ whole genome shotgun (WGS) entry which is preliminary data.</text>
</comment>
<dbReference type="RefSeq" id="WP_425514092.1">
    <property type="nucleotide sequence ID" value="NZ_JAHLQL010000006.1"/>
</dbReference>
<protein>
    <recommendedName>
        <fullName evidence="3">FMN-dependent NADH-azoreductase</fullName>
    </recommendedName>
</protein>
<keyword evidence="2" id="KW-1185">Reference proteome</keyword>
<organism evidence="1 2">
    <name type="scientific">Clostridium simiarum</name>
    <dbReference type="NCBI Taxonomy" id="2841506"/>
    <lineage>
        <taxon>Bacteria</taxon>
        <taxon>Bacillati</taxon>
        <taxon>Bacillota</taxon>
        <taxon>Clostridia</taxon>
        <taxon>Eubacteriales</taxon>
        <taxon>Clostridiaceae</taxon>
        <taxon>Clostridium</taxon>
    </lineage>
</organism>
<sequence length="61" mass="6867">VNADISTHYVRTVLSFMGITELHVIKAQGLDIKGNHRAKIIEDAKENLNKFRSSCIKSNLK</sequence>
<dbReference type="Gene3D" id="3.40.50.360">
    <property type="match status" value="1"/>
</dbReference>
<gene>
    <name evidence="1" type="ORF">KQI89_14475</name>
</gene>
<feature type="non-terminal residue" evidence="1">
    <location>
        <position position="1"/>
    </location>
</feature>
<name>A0ABS6F573_9CLOT</name>
<reference evidence="1 2" key="1">
    <citation type="submission" date="2021-06" db="EMBL/GenBank/DDBJ databases">
        <authorList>
            <person name="Sun Q."/>
            <person name="Li D."/>
        </authorList>
    </citation>
    <scope>NUCLEOTIDE SEQUENCE [LARGE SCALE GENOMIC DNA]</scope>
    <source>
        <strain evidence="1 2">MSJ-4</strain>
    </source>
</reference>
<evidence type="ECO:0000313" key="1">
    <source>
        <dbReference type="EMBL" id="MBU5592955.1"/>
    </source>
</evidence>
<accession>A0ABS6F573</accession>
<evidence type="ECO:0008006" key="3">
    <source>
        <dbReference type="Google" id="ProtNLM"/>
    </source>
</evidence>